<proteinExistence type="predicted"/>
<dbReference type="PANTHER" id="PTHR33841:SF1">
    <property type="entry name" value="DNA METHYLTRANSFERASE A"/>
    <property type="match status" value="1"/>
</dbReference>
<keyword evidence="2" id="KW-0489">Methyltransferase</keyword>
<organism evidence="9 10">
    <name type="scientific">Garicola koreensis</name>
    <dbReference type="NCBI Taxonomy" id="1262554"/>
    <lineage>
        <taxon>Bacteria</taxon>
        <taxon>Bacillati</taxon>
        <taxon>Actinomycetota</taxon>
        <taxon>Actinomycetes</taxon>
        <taxon>Micrococcales</taxon>
        <taxon>Micrococcaceae</taxon>
        <taxon>Garicola</taxon>
    </lineage>
</organism>
<dbReference type="Pfam" id="PF22654">
    <property type="entry name" value="DUF7008"/>
    <property type="match status" value="1"/>
</dbReference>
<evidence type="ECO:0000259" key="7">
    <source>
        <dbReference type="Pfam" id="PF07669"/>
    </source>
</evidence>
<protein>
    <recommendedName>
        <fullName evidence="1">site-specific DNA-methyltransferase (adenine-specific)</fullName>
        <ecNumber evidence="1">2.1.1.72</ecNumber>
    </recommendedName>
</protein>
<dbReference type="EMBL" id="JACIBT010000001">
    <property type="protein sequence ID" value="MBB3666672.1"/>
    <property type="molecule type" value="Genomic_DNA"/>
</dbReference>
<evidence type="ECO:0000256" key="5">
    <source>
        <dbReference type="ARBA" id="ARBA00047942"/>
    </source>
</evidence>
<dbReference type="InterPro" id="IPR029063">
    <property type="entry name" value="SAM-dependent_MTases_sf"/>
</dbReference>
<feature type="coiled-coil region" evidence="6">
    <location>
        <begin position="1145"/>
        <end position="1172"/>
    </location>
</feature>
<keyword evidence="4" id="KW-0949">S-adenosyl-L-methionine</keyword>
<keyword evidence="6" id="KW-0175">Coiled coil</keyword>
<comment type="catalytic activity">
    <reaction evidence="5">
        <text>a 2'-deoxyadenosine in DNA + S-adenosyl-L-methionine = an N(6)-methyl-2'-deoxyadenosine in DNA + S-adenosyl-L-homocysteine + H(+)</text>
        <dbReference type="Rhea" id="RHEA:15197"/>
        <dbReference type="Rhea" id="RHEA-COMP:12418"/>
        <dbReference type="Rhea" id="RHEA-COMP:12419"/>
        <dbReference type="ChEBI" id="CHEBI:15378"/>
        <dbReference type="ChEBI" id="CHEBI:57856"/>
        <dbReference type="ChEBI" id="CHEBI:59789"/>
        <dbReference type="ChEBI" id="CHEBI:90615"/>
        <dbReference type="ChEBI" id="CHEBI:90616"/>
        <dbReference type="EC" id="2.1.1.72"/>
    </reaction>
</comment>
<feature type="domain" description="Type II methyltransferase M.TaqI-like" evidence="7">
    <location>
        <begin position="275"/>
        <end position="448"/>
    </location>
</feature>
<dbReference type="InterPro" id="IPR050953">
    <property type="entry name" value="N4_N6_ade-DNA_methylase"/>
</dbReference>
<keyword evidence="10" id="KW-1185">Reference proteome</keyword>
<dbReference type="AlphaFoldDB" id="A0A7W5TQE3"/>
<keyword evidence="3" id="KW-0808">Transferase</keyword>
<dbReference type="InterPro" id="IPR054277">
    <property type="entry name" value="DUF7008"/>
</dbReference>
<dbReference type="PROSITE" id="PS00092">
    <property type="entry name" value="N6_MTASE"/>
    <property type="match status" value="1"/>
</dbReference>
<dbReference type="RefSeq" id="WP_183357095.1">
    <property type="nucleotide sequence ID" value="NZ_BAABKR010000005.1"/>
</dbReference>
<dbReference type="NCBIfam" id="NF033451">
    <property type="entry name" value="BREX_2_MTaseX"/>
    <property type="match status" value="1"/>
</dbReference>
<evidence type="ECO:0000256" key="6">
    <source>
        <dbReference type="SAM" id="Coils"/>
    </source>
</evidence>
<evidence type="ECO:0000256" key="1">
    <source>
        <dbReference type="ARBA" id="ARBA00011900"/>
    </source>
</evidence>
<gene>
    <name evidence="9" type="ORF">FHX47_000265</name>
</gene>
<evidence type="ECO:0000313" key="10">
    <source>
        <dbReference type="Proteomes" id="UP000547528"/>
    </source>
</evidence>
<dbReference type="Proteomes" id="UP000547528">
    <property type="component" value="Unassembled WGS sequence"/>
</dbReference>
<accession>A0A7W5TQE3</accession>
<name>A0A7W5TQE3_9MICC</name>
<dbReference type="GO" id="GO:0003676">
    <property type="term" value="F:nucleic acid binding"/>
    <property type="evidence" value="ECO:0007669"/>
    <property type="project" value="InterPro"/>
</dbReference>
<sequence length="1185" mass="132568">MSARDTLTAELRAEVLHLEDDLRARVTSQPEVEAAWRDEYEASRASERTSATWEAWVDERVTLAAVAWALTTVFVRFCEDNDLVKPVWITHSGARHAEALDAQQHFLREAARTNPDITDREWLLEAVGYLRQLQATAGLVDGNSPMWLVQPSGDAATRLLNFWRERDDDGVLLRDMTDADLDTRFLGDLYQEISEDAQKRFALLQTPVFVEEFILDRALEPALNERPLEGFRAIDPTCGSGHFLLGIFHRLLDRWHRKAPNMDERERVQTALDAVHGVDINPFAVSIARFRLTVAALQACGMMSLEEAPAFKYHLAAGDSLLHGLAQEELDFGAEMASDRVAANFAYATENLTELKRILRNGQYDCVVGNPPYIAVKDASLNALYRRRYPVACKGQYHLSSPFTVRFFELGHPSGRTGLISDDAFMKREFGVPLIEKFLASKDLELVANTSGAYLPGHGTPTVILVGRNRAPRAGSVRAVLGVRGEPGVPDDPSRGLVWTEMLQNVDDPTWEGEFVAVRDVARSTLAVHPWQLKGGSAAEAKMALEASSQPLSSLLVFPPGLAIRAGSDDAYTDPGPLVRREVGSYLRPFVVGAGVRDWGVFVGQRVLYPYASEGPADAKLEGALWPLRTTLAARKTFQGSMADSALHWTEYQQHTKSAYDTPESLVIANISTHLECAFHEQPGVFKETVIVLKLREGSPDAGVQAVLNSAAANFWLKQVCYPKGGDKKGGKGARVTGEAWEERYSFNGTNIAEIPMPVYLPSVSGERLRSLASEAAATTPQSIVEGETAPTADELSDASVKYAGLRAEMISRQEELDWEVYRLYGIVDEDLTYSGDDLPGLGKGQRAFEMVLARRMRDGAETSWFSRHGSTPITEIPEHWPKAYRELVQKRISLIESSKFINLLERPEYKRRWVTDPWEQKERSLRDWLLDRLEHRAFWFDSHGRPAPQSVATLADEVSRDADMVAVLALWEGRPDVPVVKSLESLLANEAVPYLAAYRYKEPGLRKHADWESTWELQRREDAGTYKPARKELGGDGPIPVPPKYKSSDFRKPEYWAHRGKLDVPKERFILYPDAGRETDPTPMLGWAGWDHAERALAIAMLIQQRESDGWEDERLVPLVAGLAEVLPWVQQWHDEPDDRFGGANLAEFMAEQLEERMTQVEATADQLKAWRPAPAKKGRKAKA</sequence>
<dbReference type="Pfam" id="PF07669">
    <property type="entry name" value="Eco57I"/>
    <property type="match status" value="1"/>
</dbReference>
<dbReference type="InterPro" id="IPR002052">
    <property type="entry name" value="DNA_methylase_N6_adenine_CS"/>
</dbReference>
<evidence type="ECO:0000313" key="9">
    <source>
        <dbReference type="EMBL" id="MBB3666672.1"/>
    </source>
</evidence>
<dbReference type="Gene3D" id="3.40.50.150">
    <property type="entry name" value="Vaccinia Virus protein VP39"/>
    <property type="match status" value="1"/>
</dbReference>
<dbReference type="SUPFAM" id="SSF53335">
    <property type="entry name" value="S-adenosyl-L-methionine-dependent methyltransferases"/>
    <property type="match status" value="1"/>
</dbReference>
<dbReference type="GO" id="GO:0032259">
    <property type="term" value="P:methylation"/>
    <property type="evidence" value="ECO:0007669"/>
    <property type="project" value="UniProtKB-KW"/>
</dbReference>
<dbReference type="PANTHER" id="PTHR33841">
    <property type="entry name" value="DNA METHYLTRANSFERASE YEEA-RELATED"/>
    <property type="match status" value="1"/>
</dbReference>
<evidence type="ECO:0000256" key="4">
    <source>
        <dbReference type="ARBA" id="ARBA00022691"/>
    </source>
</evidence>
<dbReference type="EC" id="2.1.1.72" evidence="1"/>
<feature type="domain" description="DUF7008" evidence="8">
    <location>
        <begin position="810"/>
        <end position="1182"/>
    </location>
</feature>
<dbReference type="GO" id="GO:0006304">
    <property type="term" value="P:DNA modification"/>
    <property type="evidence" value="ECO:0007669"/>
    <property type="project" value="InterPro"/>
</dbReference>
<dbReference type="PRINTS" id="PR00507">
    <property type="entry name" value="N12N6MTFRASE"/>
</dbReference>
<dbReference type="GO" id="GO:0009007">
    <property type="term" value="F:site-specific DNA-methyltransferase (adenine-specific) activity"/>
    <property type="evidence" value="ECO:0007669"/>
    <property type="project" value="UniProtKB-EC"/>
</dbReference>
<reference evidence="9 10" key="1">
    <citation type="submission" date="2020-08" db="EMBL/GenBank/DDBJ databases">
        <title>Sequencing the genomes of 1000 actinobacteria strains.</title>
        <authorList>
            <person name="Klenk H.-P."/>
        </authorList>
    </citation>
    <scope>NUCLEOTIDE SEQUENCE [LARGE SCALE GENOMIC DNA]</scope>
    <source>
        <strain evidence="9 10">DSM 28238</strain>
    </source>
</reference>
<evidence type="ECO:0000259" key="8">
    <source>
        <dbReference type="Pfam" id="PF22654"/>
    </source>
</evidence>
<dbReference type="InterPro" id="IPR011639">
    <property type="entry name" value="MethylTrfase_TaqI-like_dom"/>
</dbReference>
<evidence type="ECO:0000256" key="2">
    <source>
        <dbReference type="ARBA" id="ARBA00022603"/>
    </source>
</evidence>
<comment type="caution">
    <text evidence="9">The sequence shown here is derived from an EMBL/GenBank/DDBJ whole genome shotgun (WGS) entry which is preliminary data.</text>
</comment>
<evidence type="ECO:0000256" key="3">
    <source>
        <dbReference type="ARBA" id="ARBA00022679"/>
    </source>
</evidence>